<dbReference type="AlphaFoldDB" id="A0A2P4XJX8"/>
<dbReference type="EMBL" id="NCKW01009868">
    <property type="protein sequence ID" value="POM65856.1"/>
    <property type="molecule type" value="Genomic_DNA"/>
</dbReference>
<feature type="chain" id="PRO_5015149400" evidence="2">
    <location>
        <begin position="19"/>
        <end position="249"/>
    </location>
</feature>
<evidence type="ECO:0000313" key="3">
    <source>
        <dbReference type="EMBL" id="POM65856.1"/>
    </source>
</evidence>
<keyword evidence="4" id="KW-1185">Reference proteome</keyword>
<evidence type="ECO:0000256" key="1">
    <source>
        <dbReference type="SAM" id="MobiDB-lite"/>
    </source>
</evidence>
<name>A0A2P4XJX8_9STRA</name>
<dbReference type="Proteomes" id="UP000237271">
    <property type="component" value="Unassembled WGS sequence"/>
</dbReference>
<accession>A0A2P4XJX8</accession>
<feature type="region of interest" description="Disordered" evidence="1">
    <location>
        <begin position="39"/>
        <end position="63"/>
    </location>
</feature>
<gene>
    <name evidence="3" type="ORF">PHPALM_18369</name>
</gene>
<comment type="caution">
    <text evidence="3">The sequence shown here is derived from an EMBL/GenBank/DDBJ whole genome shotgun (WGS) entry which is preliminary data.</text>
</comment>
<sequence>MPPYLIVLAILFYLPAWNDKFVLGSDSIADRPTIPTANSFTVSNDHSRRRLRSSKKTGEFRSESSDAEEKTLVSWAKNKIWLKTGKSEEYVANKLGLKDLTKEAQKVHSNNKRFQKFLYGREGLELDDIVKRGASKDKMWRQYGLDDVPLEELTKNEGFKTYVRFMARYDASIYSQYKEGIMKNIWWEYQYLSPGQHYANILVWAKANRSTKYVKKALGLDHSGWNYKYYEEFLRLTEKNRWFKRKTLD</sequence>
<evidence type="ECO:0000313" key="4">
    <source>
        <dbReference type="Proteomes" id="UP000237271"/>
    </source>
</evidence>
<feature type="signal peptide" evidence="2">
    <location>
        <begin position="1"/>
        <end position="18"/>
    </location>
</feature>
<dbReference type="OrthoDB" id="97973at2759"/>
<keyword evidence="2" id="KW-0732">Signal</keyword>
<reference evidence="3 4" key="1">
    <citation type="journal article" date="2017" name="Genome Biol. Evol.">
        <title>Phytophthora megakarya and P. palmivora, closely related causal agents of cacao black pod rot, underwent increases in genome sizes and gene numbers by different mechanisms.</title>
        <authorList>
            <person name="Ali S.S."/>
            <person name="Shao J."/>
            <person name="Lary D.J."/>
            <person name="Kronmiller B."/>
            <person name="Shen D."/>
            <person name="Strem M.D."/>
            <person name="Amoako-Attah I."/>
            <person name="Akrofi A.Y."/>
            <person name="Begoude B.A."/>
            <person name="Ten Hoopen G.M."/>
            <person name="Coulibaly K."/>
            <person name="Kebe B.I."/>
            <person name="Melnick R.L."/>
            <person name="Guiltinan M.J."/>
            <person name="Tyler B.M."/>
            <person name="Meinhardt L.W."/>
            <person name="Bailey B.A."/>
        </authorList>
    </citation>
    <scope>NUCLEOTIDE SEQUENCE [LARGE SCALE GENOMIC DNA]</scope>
    <source>
        <strain evidence="4">sbr112.9</strain>
    </source>
</reference>
<evidence type="ECO:0000256" key="2">
    <source>
        <dbReference type="SAM" id="SignalP"/>
    </source>
</evidence>
<protein>
    <submittedName>
        <fullName evidence="3">Secreted RxLR effector peptide protein</fullName>
    </submittedName>
</protein>
<organism evidence="3 4">
    <name type="scientific">Phytophthora palmivora</name>
    <dbReference type="NCBI Taxonomy" id="4796"/>
    <lineage>
        <taxon>Eukaryota</taxon>
        <taxon>Sar</taxon>
        <taxon>Stramenopiles</taxon>
        <taxon>Oomycota</taxon>
        <taxon>Peronosporomycetes</taxon>
        <taxon>Peronosporales</taxon>
        <taxon>Peronosporaceae</taxon>
        <taxon>Phytophthora</taxon>
    </lineage>
</organism>
<proteinExistence type="predicted"/>